<dbReference type="PANTHER" id="PTHR16228:SF7">
    <property type="entry name" value="SLC41A_MGTE INTEGRAL MEMBRANE DOMAIN-CONTAINING PROTEIN"/>
    <property type="match status" value="1"/>
</dbReference>
<feature type="transmembrane region" description="Helical" evidence="10">
    <location>
        <begin position="571"/>
        <end position="590"/>
    </location>
</feature>
<evidence type="ECO:0000256" key="6">
    <source>
        <dbReference type="ARBA" id="ARBA00022989"/>
    </source>
</evidence>
<keyword evidence="7" id="KW-0406">Ion transport</keyword>
<dbReference type="FunFam" id="1.10.357.20:FF:000001">
    <property type="entry name" value="Solute carrier family 41 member 2"/>
    <property type="match status" value="1"/>
</dbReference>
<keyword evidence="5" id="KW-0460">Magnesium</keyword>
<evidence type="ECO:0000256" key="7">
    <source>
        <dbReference type="ARBA" id="ARBA00023065"/>
    </source>
</evidence>
<keyword evidence="4 10" id="KW-0812">Transmembrane</keyword>
<feature type="region of interest" description="Disordered" evidence="9">
    <location>
        <begin position="222"/>
        <end position="249"/>
    </location>
</feature>
<protein>
    <recommendedName>
        <fullName evidence="11">SLC41A/MgtE integral membrane domain-containing protein</fullName>
    </recommendedName>
</protein>
<dbReference type="GO" id="GO:0008324">
    <property type="term" value="F:monoatomic cation transmembrane transporter activity"/>
    <property type="evidence" value="ECO:0007669"/>
    <property type="project" value="InterPro"/>
</dbReference>
<feature type="transmembrane region" description="Helical" evidence="10">
    <location>
        <begin position="260"/>
        <end position="282"/>
    </location>
</feature>
<feature type="transmembrane region" description="Helical" evidence="10">
    <location>
        <begin position="415"/>
        <end position="435"/>
    </location>
</feature>
<accession>A0A7R9KTT5</accession>
<dbReference type="GO" id="GO:0005886">
    <property type="term" value="C:plasma membrane"/>
    <property type="evidence" value="ECO:0007669"/>
    <property type="project" value="TreeGrafter"/>
</dbReference>
<keyword evidence="6 10" id="KW-1133">Transmembrane helix</keyword>
<evidence type="ECO:0000256" key="3">
    <source>
        <dbReference type="ARBA" id="ARBA00022448"/>
    </source>
</evidence>
<feature type="compositionally biased region" description="Polar residues" evidence="9">
    <location>
        <begin position="1"/>
        <end position="17"/>
    </location>
</feature>
<feature type="transmembrane region" description="Helical" evidence="10">
    <location>
        <begin position="373"/>
        <end position="403"/>
    </location>
</feature>
<feature type="transmembrane region" description="Helical" evidence="10">
    <location>
        <begin position="335"/>
        <end position="361"/>
    </location>
</feature>
<feature type="domain" description="SLC41A/MgtE integral membrane" evidence="11">
    <location>
        <begin position="301"/>
        <end position="433"/>
    </location>
</feature>
<name>A0A7R9KTT5_9ACAR</name>
<dbReference type="PANTHER" id="PTHR16228">
    <property type="entry name" value="DIVALENT CATION TRANSPORTER SOLUTE CARRIER FAMILY 41"/>
    <property type="match status" value="1"/>
</dbReference>
<dbReference type="EMBL" id="CAJPIZ010006224">
    <property type="protein sequence ID" value="CAG2109341.1"/>
    <property type="molecule type" value="Genomic_DNA"/>
</dbReference>
<gene>
    <name evidence="12" type="ORF">OSB1V03_LOCUS9329</name>
</gene>
<feature type="region of interest" description="Disordered" evidence="9">
    <location>
        <begin position="1"/>
        <end position="118"/>
    </location>
</feature>
<comment type="subcellular location">
    <subcellularLocation>
        <location evidence="1">Membrane</location>
        <topology evidence="1">Multi-pass membrane protein</topology>
    </subcellularLocation>
</comment>
<dbReference type="Proteomes" id="UP000759131">
    <property type="component" value="Unassembled WGS sequence"/>
</dbReference>
<proteinExistence type="inferred from homology"/>
<dbReference type="SUPFAM" id="SSF161093">
    <property type="entry name" value="MgtE membrane domain-like"/>
    <property type="match status" value="2"/>
</dbReference>
<evidence type="ECO:0000313" key="12">
    <source>
        <dbReference type="EMBL" id="CAD7628911.1"/>
    </source>
</evidence>
<dbReference type="OrthoDB" id="5791097at2759"/>
<evidence type="ECO:0000256" key="1">
    <source>
        <dbReference type="ARBA" id="ARBA00004141"/>
    </source>
</evidence>
<dbReference type="InterPro" id="IPR006667">
    <property type="entry name" value="SLC41_membr_dom"/>
</dbReference>
<evidence type="ECO:0000256" key="5">
    <source>
        <dbReference type="ARBA" id="ARBA00022842"/>
    </source>
</evidence>
<dbReference type="Pfam" id="PF01769">
    <property type="entry name" value="MgtE"/>
    <property type="match status" value="2"/>
</dbReference>
<reference evidence="12" key="1">
    <citation type="submission" date="2020-11" db="EMBL/GenBank/DDBJ databases">
        <authorList>
            <person name="Tran Van P."/>
        </authorList>
    </citation>
    <scope>NUCLEOTIDE SEQUENCE</scope>
</reference>
<feature type="compositionally biased region" description="Acidic residues" evidence="9">
    <location>
        <begin position="228"/>
        <end position="237"/>
    </location>
</feature>
<feature type="compositionally biased region" description="Acidic residues" evidence="9">
    <location>
        <begin position="94"/>
        <end position="109"/>
    </location>
</feature>
<dbReference type="FunFam" id="1.10.357.20:FF:000002">
    <property type="entry name" value="Solute carrier family 41, member 2"/>
    <property type="match status" value="1"/>
</dbReference>
<feature type="transmembrane region" description="Helical" evidence="10">
    <location>
        <begin position="602"/>
        <end position="626"/>
    </location>
</feature>
<dbReference type="Gene3D" id="1.10.357.20">
    <property type="entry name" value="SLC41 divalent cation transporters, integral membrane domain"/>
    <property type="match status" value="2"/>
</dbReference>
<dbReference type="AlphaFoldDB" id="A0A7R9KTT5"/>
<keyword evidence="3" id="KW-0813">Transport</keyword>
<keyword evidence="8 10" id="KW-0472">Membrane</keyword>
<dbReference type="InterPro" id="IPR036739">
    <property type="entry name" value="SLC41_membr_dom_sf"/>
</dbReference>
<sequence length="673" mass="74472">MSENQLRVRFISNNSKTSHNKRNAMFNTSSHVTTDDNTTTTTADERHNHRHRRQRPHTGRRQQPMRRQYDDEEVEEGVDDVDVTDDRNHIPVDGSDDDDDEEEGLEGEDRDAPEKRFTTNDRRDIIELLYSEDVIKYSKANTSGAAGGVGVSAGDHHRNHQYLSYSDDESADDGIGGDDTRRLMHSYANDRKPLLDGSSPGTALKKFAHNKRQTRAYKTDLPYHSFDADDDEDDEEGAITGHKTSSSSATSPYDETLLSLYFQVFVPFLIAGFGTVGAGLVLDYVQHWEVFKQVTEVFILVPALLGLKGNLEMTLASRLSTQANLGRIDSGREQWLIASGNIALIQCQATIVAFLAAIFAITMDWLPEGEFNFSHAILLCASSLLTASIASFLLGLLMIVVVIVSHKCHINPDNVATPIAASLGDLTTLALFAQFSDILYYTVDTNPWLSCMVCVVFLLLVPVWCYIAKNNKYTREVLYNGWTPVISAMAISSIGGCILDFAVSRFKGIAVFQPVINGVGGNLVAVQASRISTHLHKTCKLGVLPKNNSKLCFNPCAAFFSKTIHARTARVLLMMVIPGHLIFTYGIRFLKAGHTSVTFHFLVIYLLAALIQVILLLYFAHTMVLWMWKKSIDPDNSAIPYLTALGDLLGTALLAMAFVILFSIGDKDSDVGD</sequence>
<feature type="compositionally biased region" description="Basic residues" evidence="9">
    <location>
        <begin position="48"/>
        <end position="64"/>
    </location>
</feature>
<feature type="transmembrane region" description="Helical" evidence="10">
    <location>
        <begin position="447"/>
        <end position="467"/>
    </location>
</feature>
<evidence type="ECO:0000256" key="10">
    <source>
        <dbReference type="SAM" id="Phobius"/>
    </source>
</evidence>
<keyword evidence="13" id="KW-1185">Reference proteome</keyword>
<evidence type="ECO:0000256" key="8">
    <source>
        <dbReference type="ARBA" id="ARBA00023136"/>
    </source>
</evidence>
<comment type="similarity">
    <text evidence="2">Belongs to the SLC41A transporter family.</text>
</comment>
<feature type="domain" description="SLC41A/MgtE integral membrane" evidence="11">
    <location>
        <begin position="513"/>
        <end position="656"/>
    </location>
</feature>
<evidence type="ECO:0000256" key="4">
    <source>
        <dbReference type="ARBA" id="ARBA00022692"/>
    </source>
</evidence>
<evidence type="ECO:0000313" key="13">
    <source>
        <dbReference type="Proteomes" id="UP000759131"/>
    </source>
</evidence>
<dbReference type="InterPro" id="IPR045349">
    <property type="entry name" value="SLC41A1-3"/>
</dbReference>
<evidence type="ECO:0000256" key="9">
    <source>
        <dbReference type="SAM" id="MobiDB-lite"/>
    </source>
</evidence>
<evidence type="ECO:0000259" key="11">
    <source>
        <dbReference type="Pfam" id="PF01769"/>
    </source>
</evidence>
<feature type="transmembrane region" description="Helical" evidence="10">
    <location>
        <begin position="638"/>
        <end position="664"/>
    </location>
</feature>
<evidence type="ECO:0000256" key="2">
    <source>
        <dbReference type="ARBA" id="ARBA00009749"/>
    </source>
</evidence>
<feature type="compositionally biased region" description="Acidic residues" evidence="9">
    <location>
        <begin position="70"/>
        <end position="83"/>
    </location>
</feature>
<dbReference type="EMBL" id="OC860799">
    <property type="protein sequence ID" value="CAD7628911.1"/>
    <property type="molecule type" value="Genomic_DNA"/>
</dbReference>
<organism evidence="12">
    <name type="scientific">Medioppia subpectinata</name>
    <dbReference type="NCBI Taxonomy" id="1979941"/>
    <lineage>
        <taxon>Eukaryota</taxon>
        <taxon>Metazoa</taxon>
        <taxon>Ecdysozoa</taxon>
        <taxon>Arthropoda</taxon>
        <taxon>Chelicerata</taxon>
        <taxon>Arachnida</taxon>
        <taxon>Acari</taxon>
        <taxon>Acariformes</taxon>
        <taxon>Sarcoptiformes</taxon>
        <taxon>Oribatida</taxon>
        <taxon>Brachypylina</taxon>
        <taxon>Oppioidea</taxon>
        <taxon>Oppiidae</taxon>
        <taxon>Medioppia</taxon>
    </lineage>
</organism>